<dbReference type="Proteomes" id="UP000752696">
    <property type="component" value="Unassembled WGS sequence"/>
</dbReference>
<reference evidence="1" key="1">
    <citation type="submission" date="2020-07" db="EMBL/GenBank/DDBJ databases">
        <authorList>
            <person name="Nazaruddin N."/>
        </authorList>
    </citation>
    <scope>NUCLEOTIDE SEQUENCE</scope>
</reference>
<protein>
    <submittedName>
        <fullName evidence="1">Uncharacterized protein</fullName>
    </submittedName>
</protein>
<accession>A0A6V7GZV4</accession>
<gene>
    <name evidence="1" type="ORF">MHI_LOCUS124279</name>
</gene>
<dbReference type="AlphaFoldDB" id="A0A6V7GZV4"/>
<keyword evidence="2" id="KW-1185">Reference proteome</keyword>
<name>A0A6V7GZV4_9HYME</name>
<proteinExistence type="predicted"/>
<sequence length="41" mass="4897">KQFVTKGLGRQRKRLPVEKPSIWITQGLSRHTWLRIPLSRQ</sequence>
<evidence type="ECO:0000313" key="2">
    <source>
        <dbReference type="Proteomes" id="UP000752696"/>
    </source>
</evidence>
<comment type="caution">
    <text evidence="1">The sequence shown here is derived from an EMBL/GenBank/DDBJ whole genome shotgun (WGS) entry which is preliminary data.</text>
</comment>
<feature type="non-terminal residue" evidence="1">
    <location>
        <position position="1"/>
    </location>
</feature>
<dbReference type="EMBL" id="CAJDYZ010002316">
    <property type="protein sequence ID" value="CAD1469394.1"/>
    <property type="molecule type" value="Genomic_DNA"/>
</dbReference>
<organism evidence="1 2">
    <name type="scientific">Heterotrigona itama</name>
    <dbReference type="NCBI Taxonomy" id="395501"/>
    <lineage>
        <taxon>Eukaryota</taxon>
        <taxon>Metazoa</taxon>
        <taxon>Ecdysozoa</taxon>
        <taxon>Arthropoda</taxon>
        <taxon>Hexapoda</taxon>
        <taxon>Insecta</taxon>
        <taxon>Pterygota</taxon>
        <taxon>Neoptera</taxon>
        <taxon>Endopterygota</taxon>
        <taxon>Hymenoptera</taxon>
        <taxon>Apocrita</taxon>
        <taxon>Aculeata</taxon>
        <taxon>Apoidea</taxon>
        <taxon>Anthophila</taxon>
        <taxon>Apidae</taxon>
        <taxon>Heterotrigona</taxon>
    </lineage>
</organism>
<evidence type="ECO:0000313" key="1">
    <source>
        <dbReference type="EMBL" id="CAD1469394.1"/>
    </source>
</evidence>
<feature type="non-terminal residue" evidence="1">
    <location>
        <position position="41"/>
    </location>
</feature>